<keyword evidence="1" id="KW-1133">Transmembrane helix</keyword>
<dbReference type="AlphaFoldDB" id="A0A2V1E7P2"/>
<feature type="chain" id="PRO_5016152113" evidence="2">
    <location>
        <begin position="22"/>
        <end position="223"/>
    </location>
</feature>
<gene>
    <name evidence="3" type="ORF">DM02DRAFT_623100</name>
</gene>
<keyword evidence="1" id="KW-0812">Transmembrane</keyword>
<protein>
    <submittedName>
        <fullName evidence="3">Uncharacterized protein</fullName>
    </submittedName>
</protein>
<proteinExistence type="predicted"/>
<name>A0A2V1E7P2_9PLEO</name>
<evidence type="ECO:0000256" key="1">
    <source>
        <dbReference type="SAM" id="Phobius"/>
    </source>
</evidence>
<keyword evidence="1" id="KW-0472">Membrane</keyword>
<reference evidence="3 4" key="1">
    <citation type="journal article" date="2018" name="Sci. Rep.">
        <title>Comparative genomics provides insights into the lifestyle and reveals functional heterogeneity of dark septate endophytic fungi.</title>
        <authorList>
            <person name="Knapp D.G."/>
            <person name="Nemeth J.B."/>
            <person name="Barry K."/>
            <person name="Hainaut M."/>
            <person name="Henrissat B."/>
            <person name="Johnson J."/>
            <person name="Kuo A."/>
            <person name="Lim J.H.P."/>
            <person name="Lipzen A."/>
            <person name="Nolan M."/>
            <person name="Ohm R.A."/>
            <person name="Tamas L."/>
            <person name="Grigoriev I.V."/>
            <person name="Spatafora J.W."/>
            <person name="Nagy L.G."/>
            <person name="Kovacs G.M."/>
        </authorList>
    </citation>
    <scope>NUCLEOTIDE SEQUENCE [LARGE SCALE GENOMIC DNA]</scope>
    <source>
        <strain evidence="3 4">DSE2036</strain>
    </source>
</reference>
<keyword evidence="4" id="KW-1185">Reference proteome</keyword>
<feature type="signal peptide" evidence="2">
    <location>
        <begin position="1"/>
        <end position="21"/>
    </location>
</feature>
<evidence type="ECO:0000313" key="4">
    <source>
        <dbReference type="Proteomes" id="UP000244855"/>
    </source>
</evidence>
<evidence type="ECO:0000256" key="2">
    <source>
        <dbReference type="SAM" id="SignalP"/>
    </source>
</evidence>
<dbReference type="OrthoDB" id="3768069at2759"/>
<organism evidence="3 4">
    <name type="scientific">Periconia macrospinosa</name>
    <dbReference type="NCBI Taxonomy" id="97972"/>
    <lineage>
        <taxon>Eukaryota</taxon>
        <taxon>Fungi</taxon>
        <taxon>Dikarya</taxon>
        <taxon>Ascomycota</taxon>
        <taxon>Pezizomycotina</taxon>
        <taxon>Dothideomycetes</taxon>
        <taxon>Pleosporomycetidae</taxon>
        <taxon>Pleosporales</taxon>
        <taxon>Massarineae</taxon>
        <taxon>Periconiaceae</taxon>
        <taxon>Periconia</taxon>
    </lineage>
</organism>
<evidence type="ECO:0000313" key="3">
    <source>
        <dbReference type="EMBL" id="PVI06577.1"/>
    </source>
</evidence>
<sequence>MLSTYTFYLTLLAVLSSPAMAAPIDTLSSIQCHCLTFYTYSPPATCTLPHSQNLSWNAAQSFASANKLDITFASQAAVSRVLEVERPLPTSVLMSLYGGLARGSGRSEVGSRVVCGSWDEVTKKYVTEVQEVDAAASSITKGDFKSRKCDGLISEVVGMLVLFLVLYAVGEYVWARTFPSQGQIQLDGDEKDLLAFAESGAVCTPEVDEKRPTCEPAAHTTAS</sequence>
<dbReference type="EMBL" id="KZ805308">
    <property type="protein sequence ID" value="PVI06577.1"/>
    <property type="molecule type" value="Genomic_DNA"/>
</dbReference>
<keyword evidence="2" id="KW-0732">Signal</keyword>
<dbReference type="Proteomes" id="UP000244855">
    <property type="component" value="Unassembled WGS sequence"/>
</dbReference>
<accession>A0A2V1E7P2</accession>
<feature type="transmembrane region" description="Helical" evidence="1">
    <location>
        <begin position="156"/>
        <end position="175"/>
    </location>
</feature>